<accession>A0A9P8WH79</accession>
<dbReference type="EMBL" id="JAGPYM010000002">
    <property type="protein sequence ID" value="KAH6898874.1"/>
    <property type="molecule type" value="Genomic_DNA"/>
</dbReference>
<dbReference type="Proteomes" id="UP000777438">
    <property type="component" value="Unassembled WGS sequence"/>
</dbReference>
<reference evidence="1 2" key="1">
    <citation type="journal article" date="2021" name="Nat. Commun.">
        <title>Genetic determinants of endophytism in the Arabidopsis root mycobiome.</title>
        <authorList>
            <person name="Mesny F."/>
            <person name="Miyauchi S."/>
            <person name="Thiergart T."/>
            <person name="Pickel B."/>
            <person name="Atanasova L."/>
            <person name="Karlsson M."/>
            <person name="Huettel B."/>
            <person name="Barry K.W."/>
            <person name="Haridas S."/>
            <person name="Chen C."/>
            <person name="Bauer D."/>
            <person name="Andreopoulos W."/>
            <person name="Pangilinan J."/>
            <person name="LaButti K."/>
            <person name="Riley R."/>
            <person name="Lipzen A."/>
            <person name="Clum A."/>
            <person name="Drula E."/>
            <person name="Henrissat B."/>
            <person name="Kohler A."/>
            <person name="Grigoriev I.V."/>
            <person name="Martin F.M."/>
            <person name="Hacquard S."/>
        </authorList>
    </citation>
    <scope>NUCLEOTIDE SEQUENCE [LARGE SCALE GENOMIC DNA]</scope>
    <source>
        <strain evidence="1 2">MPI-CAGE-CH-0241</strain>
    </source>
</reference>
<proteinExistence type="predicted"/>
<evidence type="ECO:0000313" key="2">
    <source>
        <dbReference type="Proteomes" id="UP000777438"/>
    </source>
</evidence>
<name>A0A9P8WH79_9HYPO</name>
<protein>
    <submittedName>
        <fullName evidence="1">Uncharacterized protein</fullName>
    </submittedName>
</protein>
<sequence>MGLWDELEAIAKATFLTASDNIEDTTIGLSSSETIPKIEEFRTNLNRGFTISDSYWNMLQSSTYLIKLDGPLSSIEAVARARARAGNFGPLSAHSIINATDAAAQHNGSSFCQVNSKATVAIKGFLSESQFNLGQHSYGVYSTLPQHILQGSNCVPRPAQVEYPVCDPSAPRPKLAADFSGLWKMQGLVDDPRGNSIFDGKAFLANDKKHEDALQVYETDAYEVVQCHVEMKEGKPVDGLTFRFKGKGS</sequence>
<evidence type="ECO:0000313" key="1">
    <source>
        <dbReference type="EMBL" id="KAH6898874.1"/>
    </source>
</evidence>
<dbReference type="AlphaFoldDB" id="A0A9P8WH79"/>
<organism evidence="1 2">
    <name type="scientific">Thelonectria olida</name>
    <dbReference type="NCBI Taxonomy" id="1576542"/>
    <lineage>
        <taxon>Eukaryota</taxon>
        <taxon>Fungi</taxon>
        <taxon>Dikarya</taxon>
        <taxon>Ascomycota</taxon>
        <taxon>Pezizomycotina</taxon>
        <taxon>Sordariomycetes</taxon>
        <taxon>Hypocreomycetidae</taxon>
        <taxon>Hypocreales</taxon>
        <taxon>Nectriaceae</taxon>
        <taxon>Thelonectria</taxon>
    </lineage>
</organism>
<gene>
    <name evidence="1" type="ORF">B0T10DRAFT_578739</name>
</gene>
<keyword evidence="2" id="KW-1185">Reference proteome</keyword>
<comment type="caution">
    <text evidence="1">The sequence shown here is derived from an EMBL/GenBank/DDBJ whole genome shotgun (WGS) entry which is preliminary data.</text>
</comment>
<dbReference type="OrthoDB" id="3262926at2759"/>